<comment type="caution">
    <text evidence="2">The sequence shown here is derived from an EMBL/GenBank/DDBJ whole genome shotgun (WGS) entry which is preliminary data.</text>
</comment>
<proteinExistence type="predicted"/>
<dbReference type="Gene3D" id="2.130.10.10">
    <property type="entry name" value="YVTN repeat-like/Quinoprotein amine dehydrogenase"/>
    <property type="match status" value="1"/>
</dbReference>
<protein>
    <submittedName>
        <fullName evidence="2">Uncharacterized protein</fullName>
    </submittedName>
</protein>
<reference evidence="2 3" key="1">
    <citation type="submission" date="2019-01" db="EMBL/GenBank/DDBJ databases">
        <title>A draft genome assembly of the solar-powered sea slug Elysia chlorotica.</title>
        <authorList>
            <person name="Cai H."/>
            <person name="Li Q."/>
            <person name="Fang X."/>
            <person name="Li J."/>
            <person name="Curtis N.E."/>
            <person name="Altenburger A."/>
            <person name="Shibata T."/>
            <person name="Feng M."/>
            <person name="Maeda T."/>
            <person name="Schwartz J.A."/>
            <person name="Shigenobu S."/>
            <person name="Lundholm N."/>
            <person name="Nishiyama T."/>
            <person name="Yang H."/>
            <person name="Hasebe M."/>
            <person name="Li S."/>
            <person name="Pierce S.K."/>
            <person name="Wang J."/>
        </authorList>
    </citation>
    <scope>NUCLEOTIDE SEQUENCE [LARGE SCALE GENOMIC DNA]</scope>
    <source>
        <strain evidence="2">EC2010</strain>
        <tissue evidence="2">Whole organism of an adult</tissue>
    </source>
</reference>
<feature type="non-terminal residue" evidence="2">
    <location>
        <position position="1"/>
    </location>
</feature>
<dbReference type="EMBL" id="RQTK01002287">
    <property type="protein sequence ID" value="RUS68579.1"/>
    <property type="molecule type" value="Genomic_DNA"/>
</dbReference>
<feature type="compositionally biased region" description="Acidic residues" evidence="1">
    <location>
        <begin position="149"/>
        <end position="164"/>
    </location>
</feature>
<dbReference type="InterPro" id="IPR036322">
    <property type="entry name" value="WD40_repeat_dom_sf"/>
</dbReference>
<dbReference type="SUPFAM" id="SSF50978">
    <property type="entry name" value="WD40 repeat-like"/>
    <property type="match status" value="1"/>
</dbReference>
<dbReference type="Proteomes" id="UP000271974">
    <property type="component" value="Unassembled WGS sequence"/>
</dbReference>
<dbReference type="PANTHER" id="PTHR44675:SF1">
    <property type="entry name" value="P21-ACTIVATED PROTEIN KINASE-INTERACTING PROTEIN 1"/>
    <property type="match status" value="1"/>
</dbReference>
<feature type="compositionally biased region" description="Basic and acidic residues" evidence="1">
    <location>
        <begin position="119"/>
        <end position="139"/>
    </location>
</feature>
<feature type="region of interest" description="Disordered" evidence="1">
    <location>
        <begin position="116"/>
        <end position="231"/>
    </location>
</feature>
<dbReference type="AlphaFoldDB" id="A0A3S1B040"/>
<feature type="compositionally biased region" description="Basic residues" evidence="1">
    <location>
        <begin position="219"/>
        <end position="231"/>
    </location>
</feature>
<evidence type="ECO:0000313" key="2">
    <source>
        <dbReference type="EMBL" id="RUS68579.1"/>
    </source>
</evidence>
<dbReference type="PANTHER" id="PTHR44675">
    <property type="entry name" value="PAK1 INTERACTING PROTEIN 1"/>
    <property type="match status" value="1"/>
</dbReference>
<evidence type="ECO:0000313" key="3">
    <source>
        <dbReference type="Proteomes" id="UP000271974"/>
    </source>
</evidence>
<accession>A0A3S1B040</accession>
<dbReference type="InterPro" id="IPR051959">
    <property type="entry name" value="PAK1-Kinase_Regulator"/>
</dbReference>
<gene>
    <name evidence="2" type="ORF">EGW08_023659</name>
</gene>
<evidence type="ECO:0000256" key="1">
    <source>
        <dbReference type="SAM" id="MobiDB-lite"/>
    </source>
</evidence>
<name>A0A3S1B040_ELYCH</name>
<sequence>DTKTVKEIPFQWRINAVCHVKENIFAVGGDDRLVLLVDVLTGQTVFSVDAAKSSEDKFNSRVRCLNAVDFNSKKYLVLATASGDIKVSSLDFNKESAMDLFFDQTKVRITSMGVYDSSKSMEADAPKQKKKVQDTREQIQETLDSESNNADEEDDNDDDESSEDSESKIGGSKPKKRKVEMDLASSKSARKKKKNDQETSGTKVLKSKTKKDGVLPSQKSKKKVKAKRISK</sequence>
<dbReference type="InterPro" id="IPR015943">
    <property type="entry name" value="WD40/YVTN_repeat-like_dom_sf"/>
</dbReference>
<keyword evidence="3" id="KW-1185">Reference proteome</keyword>
<organism evidence="2 3">
    <name type="scientific">Elysia chlorotica</name>
    <name type="common">Eastern emerald elysia</name>
    <name type="synonym">Sea slug</name>
    <dbReference type="NCBI Taxonomy" id="188477"/>
    <lineage>
        <taxon>Eukaryota</taxon>
        <taxon>Metazoa</taxon>
        <taxon>Spiralia</taxon>
        <taxon>Lophotrochozoa</taxon>
        <taxon>Mollusca</taxon>
        <taxon>Gastropoda</taxon>
        <taxon>Heterobranchia</taxon>
        <taxon>Euthyneura</taxon>
        <taxon>Panpulmonata</taxon>
        <taxon>Sacoglossa</taxon>
        <taxon>Placobranchoidea</taxon>
        <taxon>Plakobranchidae</taxon>
        <taxon>Elysia</taxon>
    </lineage>
</organism>